<reference evidence="2 3" key="1">
    <citation type="submission" date="2019-09" db="EMBL/GenBank/DDBJ databases">
        <title>Bird 10,000 Genomes (B10K) Project - Family phase.</title>
        <authorList>
            <person name="Zhang G."/>
        </authorList>
    </citation>
    <scope>NUCLEOTIDE SEQUENCE [LARGE SCALE GENOMIC DNA]</scope>
    <source>
        <strain evidence="2">B10K-DU-001-06</strain>
        <tissue evidence="2">Muscle</tissue>
    </source>
</reference>
<feature type="domain" description="RNF31 C-terminal" evidence="1">
    <location>
        <begin position="58"/>
        <end position="126"/>
    </location>
</feature>
<dbReference type="GO" id="GO:0016874">
    <property type="term" value="F:ligase activity"/>
    <property type="evidence" value="ECO:0007669"/>
    <property type="project" value="UniProtKB-KW"/>
</dbReference>
<dbReference type="Pfam" id="PF18091">
    <property type="entry name" value="E3_UbLigase_RBR"/>
    <property type="match status" value="1"/>
</dbReference>
<dbReference type="PANTHER" id="PTHR16004:SF5">
    <property type="entry name" value="E3 UBIQUITIN-PROTEIN LIGASE RNF31"/>
    <property type="match status" value="1"/>
</dbReference>
<accession>A0A7K8ZAZ3</accession>
<comment type="caution">
    <text evidence="2">The sequence shown here is derived from an EMBL/GenBank/DDBJ whole genome shotgun (WGS) entry which is preliminary data.</text>
</comment>
<dbReference type="Proteomes" id="UP000558958">
    <property type="component" value="Unassembled WGS sequence"/>
</dbReference>
<feature type="non-terminal residue" evidence="2">
    <location>
        <position position="1"/>
    </location>
</feature>
<dbReference type="GO" id="GO:0071797">
    <property type="term" value="C:LUBAC complex"/>
    <property type="evidence" value="ECO:0007669"/>
    <property type="project" value="InterPro"/>
</dbReference>
<evidence type="ECO:0000313" key="3">
    <source>
        <dbReference type="Proteomes" id="UP000558958"/>
    </source>
</evidence>
<dbReference type="GO" id="GO:0061630">
    <property type="term" value="F:ubiquitin protein ligase activity"/>
    <property type="evidence" value="ECO:0007669"/>
    <property type="project" value="TreeGrafter"/>
</dbReference>
<dbReference type="EMBL" id="VWZD01013560">
    <property type="protein sequence ID" value="NXG12493.1"/>
    <property type="molecule type" value="Genomic_DNA"/>
</dbReference>
<dbReference type="PANTHER" id="PTHR16004">
    <property type="entry name" value="RING FINGER PROTEIN 31-RELATED"/>
    <property type="match status" value="1"/>
</dbReference>
<name>A0A7K8ZAZ3_9PASS</name>
<dbReference type="GO" id="GO:1990450">
    <property type="term" value="F:linear polyubiquitin binding"/>
    <property type="evidence" value="ECO:0007669"/>
    <property type="project" value="TreeGrafter"/>
</dbReference>
<evidence type="ECO:0000259" key="1">
    <source>
        <dbReference type="Pfam" id="PF18091"/>
    </source>
</evidence>
<protein>
    <submittedName>
        <fullName evidence="2">RNF31 ligase</fullName>
    </submittedName>
</protein>
<dbReference type="GO" id="GO:0097039">
    <property type="term" value="P:protein linear polyubiquitination"/>
    <property type="evidence" value="ECO:0007669"/>
    <property type="project" value="TreeGrafter"/>
</dbReference>
<dbReference type="AlphaFoldDB" id="A0A7K8ZAZ3"/>
<gene>
    <name evidence="2" type="primary">Rnf31_1</name>
    <name evidence="2" type="ORF">SAKLUC_R15293</name>
</gene>
<keyword evidence="3" id="KW-1185">Reference proteome</keyword>
<keyword evidence="2" id="KW-0436">Ligase</keyword>
<dbReference type="InterPro" id="IPR041031">
    <property type="entry name" value="RNF31_C"/>
</dbReference>
<dbReference type="GO" id="GO:0036435">
    <property type="term" value="F:K48-linked polyubiquitin modification-dependent protein binding"/>
    <property type="evidence" value="ECO:0007669"/>
    <property type="project" value="TreeGrafter"/>
</dbReference>
<dbReference type="GO" id="GO:0070530">
    <property type="term" value="F:K63-linked polyubiquitin modification-dependent protein binding"/>
    <property type="evidence" value="ECO:0007669"/>
    <property type="project" value="TreeGrafter"/>
</dbReference>
<organism evidence="2 3">
    <name type="scientific">Sakesphorus luctuosus</name>
    <dbReference type="NCBI Taxonomy" id="419690"/>
    <lineage>
        <taxon>Eukaryota</taxon>
        <taxon>Metazoa</taxon>
        <taxon>Chordata</taxon>
        <taxon>Craniata</taxon>
        <taxon>Vertebrata</taxon>
        <taxon>Euteleostomi</taxon>
        <taxon>Archelosauria</taxon>
        <taxon>Archosauria</taxon>
        <taxon>Dinosauria</taxon>
        <taxon>Saurischia</taxon>
        <taxon>Theropoda</taxon>
        <taxon>Coelurosauria</taxon>
        <taxon>Aves</taxon>
        <taxon>Neognathae</taxon>
        <taxon>Neoaves</taxon>
        <taxon>Telluraves</taxon>
        <taxon>Australaves</taxon>
        <taxon>Passeriformes</taxon>
        <taxon>Thamnophilidae</taxon>
        <taxon>Sakesphorus</taxon>
    </lineage>
</organism>
<proteinExistence type="predicted"/>
<sequence length="129" mass="14274">PGCPLRGSLHGHHPRDCLFYLRDWDPPRLQRLLQVGLWGTWAPLNSPGTPQNHLGPPTPPGRCPVLEQKEFGATLRDEPCGKETIPGHAGLCRGHYSEYLVGLVNQHGLDPAPLYDLAELRTAAERHLP</sequence>
<evidence type="ECO:0000313" key="2">
    <source>
        <dbReference type="EMBL" id="NXG12493.1"/>
    </source>
</evidence>
<feature type="non-terminal residue" evidence="2">
    <location>
        <position position="129"/>
    </location>
</feature>
<dbReference type="InterPro" id="IPR026254">
    <property type="entry name" value="RNF31-like"/>
</dbReference>